<dbReference type="InterPro" id="IPR038677">
    <property type="entry name" value="WIF_sf"/>
</dbReference>
<dbReference type="Proteomes" id="UP000054995">
    <property type="component" value="Unassembled WGS sequence"/>
</dbReference>
<comment type="caution">
    <text evidence="19">The sequence shown here is derived from an EMBL/GenBank/DDBJ whole genome shotgun (WGS) entry which is preliminary data.</text>
</comment>
<dbReference type="PRINTS" id="PR00109">
    <property type="entry name" value="TYRKINASE"/>
</dbReference>
<evidence type="ECO:0000256" key="10">
    <source>
        <dbReference type="ARBA" id="ARBA00022889"/>
    </source>
</evidence>
<evidence type="ECO:0000256" key="8">
    <source>
        <dbReference type="ARBA" id="ARBA00022777"/>
    </source>
</evidence>
<evidence type="ECO:0000313" key="20">
    <source>
        <dbReference type="Proteomes" id="UP000054995"/>
    </source>
</evidence>
<keyword evidence="8 19" id="KW-0418">Kinase</keyword>
<evidence type="ECO:0000256" key="15">
    <source>
        <dbReference type="ARBA" id="ARBA00023180"/>
    </source>
</evidence>
<keyword evidence="12 16" id="KW-0472">Membrane</keyword>
<feature type="transmembrane region" description="Helical" evidence="16">
    <location>
        <begin position="198"/>
        <end position="222"/>
    </location>
</feature>
<dbReference type="InterPro" id="IPR011009">
    <property type="entry name" value="Kinase-like_dom_sf"/>
</dbReference>
<dbReference type="InterPro" id="IPR001245">
    <property type="entry name" value="Ser-Thr/Tyr_kinase_cat_dom"/>
</dbReference>
<keyword evidence="10" id="KW-0130">Cell adhesion</keyword>
<evidence type="ECO:0000256" key="14">
    <source>
        <dbReference type="ARBA" id="ARBA00023170"/>
    </source>
</evidence>
<dbReference type="Gene3D" id="3.30.200.20">
    <property type="entry name" value="Phosphorylase Kinase, domain 1"/>
    <property type="match status" value="1"/>
</dbReference>
<dbReference type="InterPro" id="IPR000719">
    <property type="entry name" value="Prot_kinase_dom"/>
</dbReference>
<dbReference type="SMART" id="SM00469">
    <property type="entry name" value="WIF"/>
    <property type="match status" value="1"/>
</dbReference>
<dbReference type="PANTHER" id="PTHR24416">
    <property type="entry name" value="TYROSINE-PROTEIN KINASE RECEPTOR"/>
    <property type="match status" value="1"/>
</dbReference>
<evidence type="ECO:0000259" key="17">
    <source>
        <dbReference type="PROSITE" id="PS50011"/>
    </source>
</evidence>
<evidence type="ECO:0000256" key="7">
    <source>
        <dbReference type="ARBA" id="ARBA00022741"/>
    </source>
</evidence>
<comment type="subcellular location">
    <subcellularLocation>
        <location evidence="1">Cell membrane</location>
        <topology evidence="1">Single-pass membrane protein</topology>
    </subcellularLocation>
</comment>
<feature type="domain" description="WIF" evidence="18">
    <location>
        <begin position="47"/>
        <end position="177"/>
    </location>
</feature>
<evidence type="ECO:0000259" key="18">
    <source>
        <dbReference type="PROSITE" id="PS50814"/>
    </source>
</evidence>
<evidence type="ECO:0000256" key="2">
    <source>
        <dbReference type="ARBA" id="ARBA00011902"/>
    </source>
</evidence>
<dbReference type="Pfam" id="PF07714">
    <property type="entry name" value="PK_Tyr_Ser-Thr"/>
    <property type="match status" value="1"/>
</dbReference>
<keyword evidence="9" id="KW-0067">ATP-binding</keyword>
<evidence type="ECO:0000313" key="19">
    <source>
        <dbReference type="EMBL" id="KRY88546.1"/>
    </source>
</evidence>
<sequence length="627" mass="71186">LQTALKCLFSIKWKCGLFDEFHMAMFYWFTGFCTFIFLQTVTAKVDLFVSNEEVQRILGLNTTLAYVEDGLLNDYALKFQVPVPGNISKLIFHWKTSSKENIYYSISARMEKPNIIEKPEFSIPPQGIVPFRSETFTVKLKCTGQSTGEVGVDIQLNYTWPSQHNFTSLLIRRRKICIRSNTGSDAFDDRITGRATNAFYISLGGLFAIIVIVAFSLVIYFMRVRKPNCGFEMQSSRLLSRVPAESRMQQLNSSGAHCAHVADERTLCRGAYSTPFLRSASPCSRMDISKQQQQQQQSPLLTNSVTDVWGNTYAPDPGAGKILYWRARELDIVSVLDTISVDYNRIEIDKFQLKGNFGEVYSGLLTKTDAIGVEVVNKKHYFFPPIDTASESQVARFLCESLMFHGLPAHPNVSFVIAATCSPASLPMLCYAHRGYGNLKKFLHRCSGVEAGSFHSLSTQDLVLMALHICRGLIHLQRNGIVHRDIATRNCIIGEDFVVQICDTGLSRDLFPQDYHCLGDNENRPVKWLAVESIEKHEFSSASDVWAFGVTMWELVSLAQQPYHEVDPFEMTTYLMDDQRLYQPYNCPDDLYGLMFCCWNLHPEARPSFLQLLAALEDFYGRLTQYI</sequence>
<dbReference type="FunFam" id="1.10.510.10:FF:000165">
    <property type="entry name" value="Tyrosine-protein kinase RYK"/>
    <property type="match status" value="1"/>
</dbReference>
<evidence type="ECO:0000256" key="5">
    <source>
        <dbReference type="ARBA" id="ARBA00022692"/>
    </source>
</evidence>
<dbReference type="GO" id="GO:0043235">
    <property type="term" value="C:receptor complex"/>
    <property type="evidence" value="ECO:0007669"/>
    <property type="project" value="TreeGrafter"/>
</dbReference>
<evidence type="ECO:0000256" key="1">
    <source>
        <dbReference type="ARBA" id="ARBA00004162"/>
    </source>
</evidence>
<keyword evidence="15" id="KW-0325">Glycoprotein</keyword>
<keyword evidence="5 16" id="KW-0812">Transmembrane</keyword>
<feature type="non-terminal residue" evidence="19">
    <location>
        <position position="627"/>
    </location>
</feature>
<dbReference type="Pfam" id="PF02019">
    <property type="entry name" value="WIF"/>
    <property type="match status" value="1"/>
</dbReference>
<proteinExistence type="predicted"/>
<keyword evidence="11 16" id="KW-1133">Transmembrane helix</keyword>
<dbReference type="GO" id="GO:0004714">
    <property type="term" value="F:transmembrane receptor protein tyrosine kinase activity"/>
    <property type="evidence" value="ECO:0007669"/>
    <property type="project" value="UniProtKB-EC"/>
</dbReference>
<dbReference type="InterPro" id="IPR050122">
    <property type="entry name" value="RTK"/>
</dbReference>
<dbReference type="GO" id="GO:0007169">
    <property type="term" value="P:cell surface receptor protein tyrosine kinase signaling pathway"/>
    <property type="evidence" value="ECO:0007669"/>
    <property type="project" value="TreeGrafter"/>
</dbReference>
<gene>
    <name evidence="19" type="primary">Ryk</name>
    <name evidence="19" type="ORF">T4D_12594</name>
</gene>
<feature type="transmembrane region" description="Helical" evidence="16">
    <location>
        <begin position="26"/>
        <end position="49"/>
    </location>
</feature>
<evidence type="ECO:0000256" key="3">
    <source>
        <dbReference type="ARBA" id="ARBA00022553"/>
    </source>
</evidence>
<dbReference type="Gene3D" id="2.60.40.2170">
    <property type="entry name" value="Wnt, WIF domain"/>
    <property type="match status" value="1"/>
</dbReference>
<dbReference type="GO" id="GO:0007155">
    <property type="term" value="P:cell adhesion"/>
    <property type="evidence" value="ECO:0007669"/>
    <property type="project" value="UniProtKB-KW"/>
</dbReference>
<evidence type="ECO:0000256" key="6">
    <source>
        <dbReference type="ARBA" id="ARBA00022729"/>
    </source>
</evidence>
<organism evidence="19 20">
    <name type="scientific">Trichinella pseudospiralis</name>
    <name type="common">Parasitic roundworm</name>
    <dbReference type="NCBI Taxonomy" id="6337"/>
    <lineage>
        <taxon>Eukaryota</taxon>
        <taxon>Metazoa</taxon>
        <taxon>Ecdysozoa</taxon>
        <taxon>Nematoda</taxon>
        <taxon>Enoplea</taxon>
        <taxon>Dorylaimia</taxon>
        <taxon>Trichinellida</taxon>
        <taxon>Trichinellidae</taxon>
        <taxon>Trichinella</taxon>
    </lineage>
</organism>
<dbReference type="PROSITE" id="PS00109">
    <property type="entry name" value="PROTEIN_KINASE_TYR"/>
    <property type="match status" value="1"/>
</dbReference>
<evidence type="ECO:0000256" key="11">
    <source>
        <dbReference type="ARBA" id="ARBA00022989"/>
    </source>
</evidence>
<dbReference type="PROSITE" id="PS50814">
    <property type="entry name" value="WIF"/>
    <property type="match status" value="1"/>
</dbReference>
<name>A0A0V1FRD0_TRIPS</name>
<dbReference type="GO" id="GO:0007409">
    <property type="term" value="P:axonogenesis"/>
    <property type="evidence" value="ECO:0007669"/>
    <property type="project" value="TreeGrafter"/>
</dbReference>
<dbReference type="PROSITE" id="PS50011">
    <property type="entry name" value="PROTEIN_KINASE_DOM"/>
    <property type="match status" value="1"/>
</dbReference>
<dbReference type="Gene3D" id="1.10.510.10">
    <property type="entry name" value="Transferase(Phosphotransferase) domain 1"/>
    <property type="match status" value="1"/>
</dbReference>
<evidence type="ECO:0000256" key="4">
    <source>
        <dbReference type="ARBA" id="ARBA00022679"/>
    </source>
</evidence>
<keyword evidence="20" id="KW-1185">Reference proteome</keyword>
<dbReference type="OrthoDB" id="6071166at2759"/>
<dbReference type="GO" id="GO:0010976">
    <property type="term" value="P:positive regulation of neuron projection development"/>
    <property type="evidence" value="ECO:0007669"/>
    <property type="project" value="TreeGrafter"/>
</dbReference>
<dbReference type="SMART" id="SM00219">
    <property type="entry name" value="TyrKc"/>
    <property type="match status" value="1"/>
</dbReference>
<keyword evidence="14" id="KW-0675">Receptor</keyword>
<keyword evidence="6" id="KW-0732">Signal</keyword>
<keyword evidence="3" id="KW-0597">Phosphoprotein</keyword>
<dbReference type="AlphaFoldDB" id="A0A0V1FRD0"/>
<evidence type="ECO:0000256" key="12">
    <source>
        <dbReference type="ARBA" id="ARBA00023136"/>
    </source>
</evidence>
<keyword evidence="13" id="KW-0829">Tyrosine-protein kinase</keyword>
<evidence type="ECO:0000256" key="16">
    <source>
        <dbReference type="SAM" id="Phobius"/>
    </source>
</evidence>
<feature type="non-terminal residue" evidence="19">
    <location>
        <position position="1"/>
    </location>
</feature>
<protein>
    <recommendedName>
        <fullName evidence="2">receptor protein-tyrosine kinase</fullName>
        <ecNumber evidence="2">2.7.10.1</ecNumber>
    </recommendedName>
</protein>
<accession>A0A0V1FRD0</accession>
<evidence type="ECO:0000256" key="9">
    <source>
        <dbReference type="ARBA" id="ARBA00022840"/>
    </source>
</evidence>
<feature type="domain" description="Protein kinase" evidence="17">
    <location>
        <begin position="346"/>
        <end position="620"/>
    </location>
</feature>
<evidence type="ECO:0000256" key="13">
    <source>
        <dbReference type="ARBA" id="ARBA00023137"/>
    </source>
</evidence>
<reference evidence="19 20" key="1">
    <citation type="submission" date="2015-01" db="EMBL/GenBank/DDBJ databases">
        <title>Evolution of Trichinella species and genotypes.</title>
        <authorList>
            <person name="Korhonen P.K."/>
            <person name="Edoardo P."/>
            <person name="Giuseppe L.R."/>
            <person name="Gasser R.B."/>
        </authorList>
    </citation>
    <scope>NUCLEOTIDE SEQUENCE [LARGE SCALE GENOMIC DNA]</scope>
    <source>
        <strain evidence="19">ISS470</strain>
    </source>
</reference>
<dbReference type="InterPro" id="IPR020635">
    <property type="entry name" value="Tyr_kinase_cat_dom"/>
</dbReference>
<dbReference type="GO" id="GO:0051897">
    <property type="term" value="P:positive regulation of phosphatidylinositol 3-kinase/protein kinase B signal transduction"/>
    <property type="evidence" value="ECO:0007669"/>
    <property type="project" value="TreeGrafter"/>
</dbReference>
<dbReference type="SUPFAM" id="SSF56112">
    <property type="entry name" value="Protein kinase-like (PK-like)"/>
    <property type="match status" value="1"/>
</dbReference>
<dbReference type="InterPro" id="IPR008266">
    <property type="entry name" value="Tyr_kinase_AS"/>
</dbReference>
<dbReference type="GO" id="GO:0005886">
    <property type="term" value="C:plasma membrane"/>
    <property type="evidence" value="ECO:0007669"/>
    <property type="project" value="UniProtKB-SubCell"/>
</dbReference>
<dbReference type="PANTHER" id="PTHR24416:SF349">
    <property type="entry name" value="TYROSINE-PROTEIN KINASE RYK"/>
    <property type="match status" value="1"/>
</dbReference>
<keyword evidence="4" id="KW-0808">Transferase</keyword>
<dbReference type="EC" id="2.7.10.1" evidence="2"/>
<dbReference type="EMBL" id="JYDT01000040">
    <property type="protein sequence ID" value="KRY88546.1"/>
    <property type="molecule type" value="Genomic_DNA"/>
</dbReference>
<dbReference type="InterPro" id="IPR003306">
    <property type="entry name" value="WIF"/>
</dbReference>
<keyword evidence="7" id="KW-0547">Nucleotide-binding</keyword>
<dbReference type="GO" id="GO:0005524">
    <property type="term" value="F:ATP binding"/>
    <property type="evidence" value="ECO:0007669"/>
    <property type="project" value="UniProtKB-KW"/>
</dbReference>